<dbReference type="SUPFAM" id="SSF56112">
    <property type="entry name" value="Protein kinase-like (PK-like)"/>
    <property type="match status" value="1"/>
</dbReference>
<gene>
    <name evidence="1" type="ORF">CBYS24578_00007794</name>
</gene>
<evidence type="ECO:0000313" key="1">
    <source>
        <dbReference type="EMBL" id="CAG9986598.1"/>
    </source>
</evidence>
<dbReference type="OrthoDB" id="5136545at2759"/>
<comment type="caution">
    <text evidence="1">The sequence shown here is derived from an EMBL/GenBank/DDBJ whole genome shotgun (WGS) entry which is preliminary data.</text>
</comment>
<reference evidence="2" key="1">
    <citation type="submission" date="2019-06" db="EMBL/GenBank/DDBJ databases">
        <authorList>
            <person name="Broberg M."/>
        </authorList>
    </citation>
    <scope>NUCLEOTIDE SEQUENCE [LARGE SCALE GENOMIC DNA]</scope>
</reference>
<accession>A0A9N9UHE2</accession>
<reference evidence="1 2" key="2">
    <citation type="submission" date="2021-10" db="EMBL/GenBank/DDBJ databases">
        <authorList>
            <person name="Piombo E."/>
        </authorList>
    </citation>
    <scope>NUCLEOTIDE SEQUENCE [LARGE SCALE GENOMIC DNA]</scope>
</reference>
<proteinExistence type="predicted"/>
<organism evidence="1 2">
    <name type="scientific">Clonostachys byssicola</name>
    <dbReference type="NCBI Taxonomy" id="160290"/>
    <lineage>
        <taxon>Eukaryota</taxon>
        <taxon>Fungi</taxon>
        <taxon>Dikarya</taxon>
        <taxon>Ascomycota</taxon>
        <taxon>Pezizomycotina</taxon>
        <taxon>Sordariomycetes</taxon>
        <taxon>Hypocreomycetidae</taxon>
        <taxon>Hypocreales</taxon>
        <taxon>Bionectriaceae</taxon>
        <taxon>Clonostachys</taxon>
    </lineage>
</organism>
<dbReference type="Proteomes" id="UP000754883">
    <property type="component" value="Unassembled WGS sequence"/>
</dbReference>
<name>A0A9N9UHE2_9HYPO</name>
<keyword evidence="2" id="KW-1185">Reference proteome</keyword>
<dbReference type="InterPro" id="IPR011009">
    <property type="entry name" value="Kinase-like_dom_sf"/>
</dbReference>
<evidence type="ECO:0008006" key="3">
    <source>
        <dbReference type="Google" id="ProtNLM"/>
    </source>
</evidence>
<dbReference type="EMBL" id="CABFNO020001405">
    <property type="protein sequence ID" value="CAG9986598.1"/>
    <property type="molecule type" value="Genomic_DNA"/>
</dbReference>
<dbReference type="AlphaFoldDB" id="A0A9N9UHE2"/>
<sequence length="492" mass="54837">MALMANEQAMEGLKLQARKCKDYVQNILFGSRQRYANELTSDNGINAARTRARAYAEPVDVQLSYINDSHLILTAVHCSRLNSCMNDLEGELSVFSHSIQDRNFYESFCEVLGSWIFQFDRYWGLYALYEASVMPDLAKVAKLIRDLIDPSKVIDPYQDENIETLREDEAAARAVCIPNTTVRYIDQQDTEIRWILDGHSVLHVSSDLGNNSPFFDDSMSAMDLLIKLRYASFFSTSLMDSISILQLQDQNLPANWTPLIFQTLVSNEPPTTLRNLLVQSGSLDQDYLRLPENALDLAKGLAEAVHGLQICGVDHGQITPDCILLTRGPKNKFQVALHGFDITPSDGIYWTGVDGPYTVPGLYHMDSDNQAMCDSLKNDIRNVGVCLLEIGMSASFLRYQEHDTTPGALWTVTGTTLFPGAPANQSQQEVCSRLISMADALNTGLGPLYIEVIKACLTVGERASIAGIPGKIDLAIWFVEEVLFKLHNIDFN</sequence>
<evidence type="ECO:0000313" key="2">
    <source>
        <dbReference type="Proteomes" id="UP000754883"/>
    </source>
</evidence>
<dbReference type="Gene3D" id="1.10.510.10">
    <property type="entry name" value="Transferase(Phosphotransferase) domain 1"/>
    <property type="match status" value="1"/>
</dbReference>
<protein>
    <recommendedName>
        <fullName evidence="3">Protein kinase domain-containing protein</fullName>
    </recommendedName>
</protein>